<reference evidence="3 4" key="1">
    <citation type="submission" date="2018-01" db="EMBL/GenBank/DDBJ databases">
        <authorList>
            <person name="Gaut B.S."/>
            <person name="Morton B.R."/>
            <person name="Clegg M.T."/>
            <person name="Duvall M.R."/>
        </authorList>
    </citation>
    <scope>NUCLEOTIDE SEQUENCE</scope>
    <source>
        <strain evidence="3">Cupriavidus taiwanensis STM 8555</strain>
        <plasmid evidence="3">I</plasmid>
        <plasmid evidence="4">Plasmid cbm2613_p</plasmid>
    </source>
</reference>
<evidence type="ECO:0000313" key="3">
    <source>
        <dbReference type="EMBL" id="SPD48923.1"/>
    </source>
</evidence>
<reference evidence="2" key="2">
    <citation type="submission" date="2018-01" db="EMBL/GenBank/DDBJ databases">
        <authorList>
            <person name="Clerissi C."/>
        </authorList>
    </citation>
    <scope>NUCLEOTIDE SEQUENCE</scope>
    <source>
        <strain evidence="2">Cupriavidus taiwanensis STM 8556</strain>
        <plasmid evidence="2">CBM2613_p</plasmid>
    </source>
</reference>
<geneLocation type="plasmid" evidence="2">
    <name>CBM2613_p</name>
</geneLocation>
<accession>A0A375HEV9</accession>
<evidence type="ECO:0000313" key="4">
    <source>
        <dbReference type="Proteomes" id="UP000256952"/>
    </source>
</evidence>
<dbReference type="AlphaFoldDB" id="A0A375HEV9"/>
<geneLocation type="plasmid" evidence="3">
    <name>I</name>
</geneLocation>
<evidence type="ECO:0000256" key="1">
    <source>
        <dbReference type="SAM" id="MobiDB-lite"/>
    </source>
</evidence>
<feature type="region of interest" description="Disordered" evidence="1">
    <location>
        <begin position="1"/>
        <end position="58"/>
    </location>
</feature>
<sequence>MTGSARSTRARSSSTSGWGTCWPSRRRCRRSATGRQQAGPSRTLQGEQARPHRAPLNVKRQRLINRLDLERALAAAPLQRNADILTLPTVTPSPHPGPDSLASGQRHRPIEKVREGHETAQKARLD</sequence>
<feature type="compositionally biased region" description="Basic and acidic residues" evidence="1">
    <location>
        <begin position="108"/>
        <end position="126"/>
    </location>
</feature>
<dbReference type="EMBL" id="LT984809">
    <property type="protein sequence ID" value="SPD48923.1"/>
    <property type="molecule type" value="Genomic_DNA"/>
</dbReference>
<name>A0A375HEV9_9BURK</name>
<geneLocation type="plasmid" evidence="4">
    <name>cbm2613_p</name>
</geneLocation>
<dbReference type="EMBL" id="LT976981">
    <property type="protein sequence ID" value="SOZ74944.1"/>
    <property type="molecule type" value="Genomic_DNA"/>
</dbReference>
<keyword evidence="3" id="KW-0614">Plasmid</keyword>
<dbReference type="Proteomes" id="UP000256952">
    <property type="component" value="Plasmid CBM2613_p"/>
</dbReference>
<proteinExistence type="predicted"/>
<protein>
    <submittedName>
        <fullName evidence="3">Uncharacterized protein</fullName>
    </submittedName>
</protein>
<evidence type="ECO:0000313" key="2">
    <source>
        <dbReference type="EMBL" id="SOZ74944.1"/>
    </source>
</evidence>
<gene>
    <name evidence="3" type="ORF">CBM2612_P0268</name>
    <name evidence="2" type="ORF">CBM2613_P70026</name>
</gene>
<feature type="compositionally biased region" description="Polar residues" evidence="1">
    <location>
        <begin position="33"/>
        <end position="46"/>
    </location>
</feature>
<feature type="compositionally biased region" description="Low complexity" evidence="1">
    <location>
        <begin position="1"/>
        <end position="17"/>
    </location>
</feature>
<organism evidence="3">
    <name type="scientific">Cupriavidus taiwanensis</name>
    <dbReference type="NCBI Taxonomy" id="164546"/>
    <lineage>
        <taxon>Bacteria</taxon>
        <taxon>Pseudomonadati</taxon>
        <taxon>Pseudomonadota</taxon>
        <taxon>Betaproteobacteria</taxon>
        <taxon>Burkholderiales</taxon>
        <taxon>Burkholderiaceae</taxon>
        <taxon>Cupriavidus</taxon>
    </lineage>
</organism>
<feature type="region of interest" description="Disordered" evidence="1">
    <location>
        <begin position="87"/>
        <end position="126"/>
    </location>
</feature>